<dbReference type="PANTHER" id="PTHR12708:SF0">
    <property type="entry name" value="DNA POLYMERASE EPSILON SUBUNIT 2"/>
    <property type="match status" value="1"/>
</dbReference>
<dbReference type="AlphaFoldDB" id="A0A267F884"/>
<feature type="domain" description="DNA polymerase epsilon subunit B N-terminal" evidence="9">
    <location>
        <begin position="5"/>
        <end position="75"/>
    </location>
</feature>
<keyword evidence="11" id="KW-1185">Reference proteome</keyword>
<evidence type="ECO:0000256" key="7">
    <source>
        <dbReference type="SAM" id="MobiDB-lite"/>
    </source>
</evidence>
<comment type="function">
    <text evidence="6">Participates in DNA repair and in chromosomal DNA replication.</text>
</comment>
<evidence type="ECO:0000256" key="6">
    <source>
        <dbReference type="PIRNR" id="PIRNR000799"/>
    </source>
</evidence>
<comment type="similarity">
    <text evidence="2 6">Belongs to the DNA polymerase epsilon subunit B family.</text>
</comment>
<dbReference type="InterPro" id="IPR007185">
    <property type="entry name" value="DNA_pol_a/d/e_bsu"/>
</dbReference>
<evidence type="ECO:0000256" key="3">
    <source>
        <dbReference type="ARBA" id="ARBA00022705"/>
    </source>
</evidence>
<dbReference type="Gene3D" id="1.10.8.60">
    <property type="match status" value="1"/>
</dbReference>
<protein>
    <recommendedName>
        <fullName evidence="6">DNA polymerase epsilon subunit</fullName>
    </recommendedName>
    <alternativeName>
        <fullName evidence="6">DNA polymerase II subunit 2</fullName>
    </alternativeName>
</protein>
<comment type="subcellular location">
    <subcellularLocation>
        <location evidence="1 6">Nucleus</location>
    </subcellularLocation>
</comment>
<proteinExistence type="inferred from homology"/>
<evidence type="ECO:0000256" key="2">
    <source>
        <dbReference type="ARBA" id="ARBA00009560"/>
    </source>
</evidence>
<dbReference type="OrthoDB" id="10254730at2759"/>
<evidence type="ECO:0000256" key="1">
    <source>
        <dbReference type="ARBA" id="ARBA00004123"/>
    </source>
</evidence>
<dbReference type="InterPro" id="IPR024639">
    <property type="entry name" value="DNA_pol_e_bsu_N"/>
</dbReference>
<dbReference type="EMBL" id="NIVC01001339">
    <property type="protein sequence ID" value="PAA69232.1"/>
    <property type="molecule type" value="Genomic_DNA"/>
</dbReference>
<evidence type="ECO:0000259" key="9">
    <source>
        <dbReference type="Pfam" id="PF12213"/>
    </source>
</evidence>
<organism evidence="10 11">
    <name type="scientific">Macrostomum lignano</name>
    <dbReference type="NCBI Taxonomy" id="282301"/>
    <lineage>
        <taxon>Eukaryota</taxon>
        <taxon>Metazoa</taxon>
        <taxon>Spiralia</taxon>
        <taxon>Lophotrochozoa</taxon>
        <taxon>Platyhelminthes</taxon>
        <taxon>Rhabditophora</taxon>
        <taxon>Macrostomorpha</taxon>
        <taxon>Macrostomida</taxon>
        <taxon>Macrostomidae</taxon>
        <taxon>Macrostomum</taxon>
    </lineage>
</organism>
<evidence type="ECO:0000313" key="11">
    <source>
        <dbReference type="Proteomes" id="UP000215902"/>
    </source>
</evidence>
<reference evidence="10 11" key="1">
    <citation type="submission" date="2017-06" db="EMBL/GenBank/DDBJ databases">
        <title>A platform for efficient transgenesis in Macrostomum lignano, a flatworm model organism for stem cell research.</title>
        <authorList>
            <person name="Berezikov E."/>
        </authorList>
    </citation>
    <scope>NUCLEOTIDE SEQUENCE [LARGE SCALE GENOMIC DNA]</scope>
    <source>
        <strain evidence="10">DV1</strain>
        <tissue evidence="10">Whole organism</tissue>
    </source>
</reference>
<evidence type="ECO:0000256" key="5">
    <source>
        <dbReference type="ARBA" id="ARBA00023242"/>
    </source>
</evidence>
<dbReference type="Pfam" id="PF04042">
    <property type="entry name" value="DNA_pol_E_B"/>
    <property type="match status" value="1"/>
</dbReference>
<dbReference type="PIRSF" id="PIRSF000799">
    <property type="entry name" value="DNA_pol_eps_2"/>
    <property type="match status" value="1"/>
</dbReference>
<dbReference type="GO" id="GO:0003677">
    <property type="term" value="F:DNA binding"/>
    <property type="evidence" value="ECO:0007669"/>
    <property type="project" value="UniProtKB-UniRule"/>
</dbReference>
<comment type="caution">
    <text evidence="10">The sequence shown here is derived from an EMBL/GenBank/DDBJ whole genome shotgun (WGS) entry which is preliminary data.</text>
</comment>
<sequence>MSQTEVRTQLSKAFRLHGLSLHPEATRTILAAMEHSGQAAVNPAQVIDRLVEAVLRLPLNSCHVQRSEIESLVAEQLLSGTAAAAAAIAADSPWLQVFDAFDTAAPNFRYDRDSRKLAPAPALPRPTSGSESGAESRVQLMRQRYEFLLQRLMRAPGFADCDPLTVGVGGVTGGVSGVIGGSIGKSSGGALRTVEFAKASGPDKQLVVLGMLTRSAEPNRWFLEDPTGVMLLDVSRCRFNDGILAEGCHVLAEGCYRQSEASFLMLEAGLPPAERPTDTRAALGSLNTFGGPATTCARLDARLGERERSSHAHYLVFVSDLWLDDSGVMSKLSLMLTGYSDSPPTGLILCGDFLSPVGRHAPDRVEQLRTGLRRLQALIDSCKPVQQHSTVVLIPGPSDCPLSPLLPYPPLSEAVAGDLGQQQQQRGGGRVVLGSNPCRLQFCTQEIVVYRQQLCEKLCRQALSCPAEDDELSGHFVRTVLSQSHLSPLPLHVSPVLWNLDRTLRLCPLPDLLVLADSACRHFQLRHADCLCVNPGCFKESGFSFHVYLPRRREIQSSCIAD</sequence>
<gene>
    <name evidence="10" type="ORF">BOX15_Mlig024792g1</name>
</gene>
<dbReference type="Gene3D" id="3.60.21.50">
    <property type="match status" value="1"/>
</dbReference>
<accession>A0A267F884</accession>
<evidence type="ECO:0000313" key="10">
    <source>
        <dbReference type="EMBL" id="PAA69232.1"/>
    </source>
</evidence>
<dbReference type="PANTHER" id="PTHR12708">
    <property type="entry name" value="DNA POLYMERASE EPSILON SUBUNIT B"/>
    <property type="match status" value="1"/>
</dbReference>
<dbReference type="GO" id="GO:0042276">
    <property type="term" value="P:error-prone translesion synthesis"/>
    <property type="evidence" value="ECO:0007669"/>
    <property type="project" value="TreeGrafter"/>
</dbReference>
<dbReference type="InterPro" id="IPR016266">
    <property type="entry name" value="POLE2"/>
</dbReference>
<name>A0A267F884_9PLAT</name>
<dbReference type="Proteomes" id="UP000215902">
    <property type="component" value="Unassembled WGS sequence"/>
</dbReference>
<dbReference type="GO" id="GO:0006261">
    <property type="term" value="P:DNA-templated DNA replication"/>
    <property type="evidence" value="ECO:0007669"/>
    <property type="project" value="InterPro"/>
</dbReference>
<keyword evidence="5 6" id="KW-0539">Nucleus</keyword>
<feature type="domain" description="DNA polymerase alpha/delta/epsilon subunit B" evidence="8">
    <location>
        <begin position="315"/>
        <end position="523"/>
    </location>
</feature>
<feature type="region of interest" description="Disordered" evidence="7">
    <location>
        <begin position="116"/>
        <end position="136"/>
    </location>
</feature>
<evidence type="ECO:0000256" key="4">
    <source>
        <dbReference type="ARBA" id="ARBA00023125"/>
    </source>
</evidence>
<dbReference type="GO" id="GO:0008622">
    <property type="term" value="C:epsilon DNA polymerase complex"/>
    <property type="evidence" value="ECO:0007669"/>
    <property type="project" value="UniProtKB-UniRule"/>
</dbReference>
<dbReference type="Pfam" id="PF12213">
    <property type="entry name" value="Dpoe2NT"/>
    <property type="match status" value="1"/>
</dbReference>
<evidence type="ECO:0000259" key="8">
    <source>
        <dbReference type="Pfam" id="PF04042"/>
    </source>
</evidence>
<dbReference type="STRING" id="282301.A0A267F884"/>
<keyword evidence="3 6" id="KW-0235">DNA replication</keyword>
<keyword evidence="4 6" id="KW-0238">DNA-binding</keyword>